<keyword evidence="1" id="KW-0805">Transcription regulation</keyword>
<dbReference type="InterPro" id="IPR050109">
    <property type="entry name" value="HTH-type_TetR-like_transc_reg"/>
</dbReference>
<dbReference type="OrthoDB" id="4641396at2"/>
<name>A0A3E0VCR4_9MICO</name>
<dbReference type="InterPro" id="IPR025996">
    <property type="entry name" value="MT1864/Rv1816-like_C"/>
</dbReference>
<dbReference type="GO" id="GO:0000976">
    <property type="term" value="F:transcription cis-regulatory region binding"/>
    <property type="evidence" value="ECO:0007669"/>
    <property type="project" value="TreeGrafter"/>
</dbReference>
<dbReference type="EMBL" id="NBXA01000026">
    <property type="protein sequence ID" value="RFA07531.1"/>
    <property type="molecule type" value="Genomic_DNA"/>
</dbReference>
<dbReference type="AlphaFoldDB" id="A0A3E0VCR4"/>
<keyword evidence="2 4" id="KW-0238">DNA-binding</keyword>
<evidence type="ECO:0000313" key="7">
    <source>
        <dbReference type="Proteomes" id="UP000256709"/>
    </source>
</evidence>
<dbReference type="PANTHER" id="PTHR30055">
    <property type="entry name" value="HTH-TYPE TRANSCRIPTIONAL REGULATOR RUTR"/>
    <property type="match status" value="1"/>
</dbReference>
<protein>
    <submittedName>
        <fullName evidence="6">TetR family transcriptional regulator</fullName>
    </submittedName>
</protein>
<dbReference type="InterPro" id="IPR001647">
    <property type="entry name" value="HTH_TetR"/>
</dbReference>
<evidence type="ECO:0000313" key="6">
    <source>
        <dbReference type="EMBL" id="RFA07531.1"/>
    </source>
</evidence>
<sequence>MGIEERRARNQEARRRLITETARAIAEREGWGAVTTRRLSAEIEYSQPVIYKHFSSLDDITDAVALEGFAELAEALREARLAAGAPGSVAASDAVHAVAIRYATFATDSPALYEAMFTRASRLPFGEGAHPEPSAAFAELRASIAPRAGDDDLELLTEALWAALHGLITLNTNARLRPEHQSARIDLIVNRIVPYAS</sequence>
<dbReference type="RefSeq" id="WP_116284069.1">
    <property type="nucleotide sequence ID" value="NZ_NBXA01000026.1"/>
</dbReference>
<dbReference type="PROSITE" id="PS50977">
    <property type="entry name" value="HTH_TETR_2"/>
    <property type="match status" value="1"/>
</dbReference>
<dbReference type="Pfam" id="PF13305">
    <property type="entry name" value="TetR_C_33"/>
    <property type="match status" value="1"/>
</dbReference>
<evidence type="ECO:0000256" key="1">
    <source>
        <dbReference type="ARBA" id="ARBA00023015"/>
    </source>
</evidence>
<dbReference type="SUPFAM" id="SSF46689">
    <property type="entry name" value="Homeodomain-like"/>
    <property type="match status" value="1"/>
</dbReference>
<reference evidence="6 7" key="1">
    <citation type="submission" date="2017-04" db="EMBL/GenBank/DDBJ databases">
        <title>Comparative genome analysis of Subtercola boreus.</title>
        <authorList>
            <person name="Cho Y.-J."/>
            <person name="Cho A."/>
            <person name="Kim O.-S."/>
            <person name="Lee J.-I."/>
        </authorList>
    </citation>
    <scope>NUCLEOTIDE SEQUENCE [LARGE SCALE GENOMIC DNA]</scope>
    <source>
        <strain evidence="6 7">P27444</strain>
    </source>
</reference>
<accession>A0A3E0VCR4</accession>
<proteinExistence type="predicted"/>
<dbReference type="Proteomes" id="UP000256709">
    <property type="component" value="Unassembled WGS sequence"/>
</dbReference>
<evidence type="ECO:0000259" key="5">
    <source>
        <dbReference type="PROSITE" id="PS50977"/>
    </source>
</evidence>
<dbReference type="InterPro" id="IPR036271">
    <property type="entry name" value="Tet_transcr_reg_TetR-rel_C_sf"/>
</dbReference>
<dbReference type="Pfam" id="PF00440">
    <property type="entry name" value="TetR_N"/>
    <property type="match status" value="1"/>
</dbReference>
<evidence type="ECO:0000256" key="3">
    <source>
        <dbReference type="ARBA" id="ARBA00023163"/>
    </source>
</evidence>
<dbReference type="GO" id="GO:0003700">
    <property type="term" value="F:DNA-binding transcription factor activity"/>
    <property type="evidence" value="ECO:0007669"/>
    <property type="project" value="TreeGrafter"/>
</dbReference>
<feature type="domain" description="HTH tetR-type" evidence="5">
    <location>
        <begin position="12"/>
        <end position="72"/>
    </location>
</feature>
<evidence type="ECO:0000256" key="4">
    <source>
        <dbReference type="PROSITE-ProRule" id="PRU00335"/>
    </source>
</evidence>
<dbReference type="InterPro" id="IPR009057">
    <property type="entry name" value="Homeodomain-like_sf"/>
</dbReference>
<feature type="DNA-binding region" description="H-T-H motif" evidence="4">
    <location>
        <begin position="35"/>
        <end position="54"/>
    </location>
</feature>
<dbReference type="SUPFAM" id="SSF48498">
    <property type="entry name" value="Tetracyclin repressor-like, C-terminal domain"/>
    <property type="match status" value="1"/>
</dbReference>
<organism evidence="6 7">
    <name type="scientific">Subtercola boreus</name>
    <dbReference type="NCBI Taxonomy" id="120213"/>
    <lineage>
        <taxon>Bacteria</taxon>
        <taxon>Bacillati</taxon>
        <taxon>Actinomycetota</taxon>
        <taxon>Actinomycetes</taxon>
        <taxon>Micrococcales</taxon>
        <taxon>Microbacteriaceae</taxon>
        <taxon>Subtercola</taxon>
    </lineage>
</organism>
<gene>
    <name evidence="6" type="ORF">B7R21_15180</name>
</gene>
<comment type="caution">
    <text evidence="6">The sequence shown here is derived from an EMBL/GenBank/DDBJ whole genome shotgun (WGS) entry which is preliminary data.</text>
</comment>
<keyword evidence="3" id="KW-0804">Transcription</keyword>
<evidence type="ECO:0000256" key="2">
    <source>
        <dbReference type="ARBA" id="ARBA00023125"/>
    </source>
</evidence>
<dbReference type="PANTHER" id="PTHR30055:SF234">
    <property type="entry name" value="HTH-TYPE TRANSCRIPTIONAL REGULATOR BETI"/>
    <property type="match status" value="1"/>
</dbReference>
<dbReference type="Gene3D" id="1.10.357.10">
    <property type="entry name" value="Tetracycline Repressor, domain 2"/>
    <property type="match status" value="1"/>
</dbReference>